<comment type="caution">
    <text evidence="2">The sequence shown here is derived from an EMBL/GenBank/DDBJ whole genome shotgun (WGS) entry which is preliminary data.</text>
</comment>
<accession>A0AAN6TFN6</accession>
<dbReference type="Proteomes" id="UP001302812">
    <property type="component" value="Unassembled WGS sequence"/>
</dbReference>
<dbReference type="GeneID" id="89934496"/>
<evidence type="ECO:0000313" key="2">
    <source>
        <dbReference type="EMBL" id="KAK4113609.1"/>
    </source>
</evidence>
<dbReference type="RefSeq" id="XP_064671179.1">
    <property type="nucleotide sequence ID" value="XM_064810371.1"/>
</dbReference>
<evidence type="ECO:0000256" key="1">
    <source>
        <dbReference type="SAM" id="SignalP"/>
    </source>
</evidence>
<organism evidence="2 3">
    <name type="scientific">Canariomyces notabilis</name>
    <dbReference type="NCBI Taxonomy" id="2074819"/>
    <lineage>
        <taxon>Eukaryota</taxon>
        <taxon>Fungi</taxon>
        <taxon>Dikarya</taxon>
        <taxon>Ascomycota</taxon>
        <taxon>Pezizomycotina</taxon>
        <taxon>Sordariomycetes</taxon>
        <taxon>Sordariomycetidae</taxon>
        <taxon>Sordariales</taxon>
        <taxon>Chaetomiaceae</taxon>
        <taxon>Canariomyces</taxon>
    </lineage>
</organism>
<sequence length="87" mass="9550">MQMANAEILLVSSILLFLFCACSSQATSSVNLFVVRLIVYLVNAGRKGRGEKREAVEESLRDECKVIKVEKGLIVSLNPQNASKKHG</sequence>
<dbReference type="EMBL" id="MU853339">
    <property type="protein sequence ID" value="KAK4113609.1"/>
    <property type="molecule type" value="Genomic_DNA"/>
</dbReference>
<keyword evidence="3" id="KW-1185">Reference proteome</keyword>
<name>A0AAN6TFN6_9PEZI</name>
<protein>
    <submittedName>
        <fullName evidence="2">Uncharacterized protein</fullName>
    </submittedName>
</protein>
<reference evidence="2" key="2">
    <citation type="submission" date="2023-05" db="EMBL/GenBank/DDBJ databases">
        <authorList>
            <consortium name="Lawrence Berkeley National Laboratory"/>
            <person name="Steindorff A."/>
            <person name="Hensen N."/>
            <person name="Bonometti L."/>
            <person name="Westerberg I."/>
            <person name="Brannstrom I.O."/>
            <person name="Guillou S."/>
            <person name="Cros-Aarteil S."/>
            <person name="Calhoun S."/>
            <person name="Haridas S."/>
            <person name="Kuo A."/>
            <person name="Mondo S."/>
            <person name="Pangilinan J."/>
            <person name="Riley R."/>
            <person name="Labutti K."/>
            <person name="Andreopoulos B."/>
            <person name="Lipzen A."/>
            <person name="Chen C."/>
            <person name="Yanf M."/>
            <person name="Daum C."/>
            <person name="Ng V."/>
            <person name="Clum A."/>
            <person name="Ohm R."/>
            <person name="Martin F."/>
            <person name="Silar P."/>
            <person name="Natvig D."/>
            <person name="Lalanne C."/>
            <person name="Gautier V."/>
            <person name="Ament-Velasquez S.L."/>
            <person name="Kruys A."/>
            <person name="Hutchinson M.I."/>
            <person name="Powell A.J."/>
            <person name="Barry K."/>
            <person name="Miller A.N."/>
            <person name="Grigoriev I.V."/>
            <person name="Debuchy R."/>
            <person name="Gladieux P."/>
            <person name="Thoren M.H."/>
            <person name="Johannesson H."/>
        </authorList>
    </citation>
    <scope>NUCLEOTIDE SEQUENCE</scope>
    <source>
        <strain evidence="2">CBS 508.74</strain>
    </source>
</reference>
<dbReference type="AlphaFoldDB" id="A0AAN6TFN6"/>
<proteinExistence type="predicted"/>
<evidence type="ECO:0000313" key="3">
    <source>
        <dbReference type="Proteomes" id="UP001302812"/>
    </source>
</evidence>
<gene>
    <name evidence="2" type="ORF">N656DRAFT_632164</name>
</gene>
<reference evidence="2" key="1">
    <citation type="journal article" date="2023" name="Mol. Phylogenet. Evol.">
        <title>Genome-scale phylogeny and comparative genomics of the fungal order Sordariales.</title>
        <authorList>
            <person name="Hensen N."/>
            <person name="Bonometti L."/>
            <person name="Westerberg I."/>
            <person name="Brannstrom I.O."/>
            <person name="Guillou S."/>
            <person name="Cros-Aarteil S."/>
            <person name="Calhoun S."/>
            <person name="Haridas S."/>
            <person name="Kuo A."/>
            <person name="Mondo S."/>
            <person name="Pangilinan J."/>
            <person name="Riley R."/>
            <person name="LaButti K."/>
            <person name="Andreopoulos B."/>
            <person name="Lipzen A."/>
            <person name="Chen C."/>
            <person name="Yan M."/>
            <person name="Daum C."/>
            <person name="Ng V."/>
            <person name="Clum A."/>
            <person name="Steindorff A."/>
            <person name="Ohm R.A."/>
            <person name="Martin F."/>
            <person name="Silar P."/>
            <person name="Natvig D.O."/>
            <person name="Lalanne C."/>
            <person name="Gautier V."/>
            <person name="Ament-Velasquez S.L."/>
            <person name="Kruys A."/>
            <person name="Hutchinson M.I."/>
            <person name="Powell A.J."/>
            <person name="Barry K."/>
            <person name="Miller A.N."/>
            <person name="Grigoriev I.V."/>
            <person name="Debuchy R."/>
            <person name="Gladieux P."/>
            <person name="Hiltunen Thoren M."/>
            <person name="Johannesson H."/>
        </authorList>
    </citation>
    <scope>NUCLEOTIDE SEQUENCE</scope>
    <source>
        <strain evidence="2">CBS 508.74</strain>
    </source>
</reference>
<feature type="signal peptide" evidence="1">
    <location>
        <begin position="1"/>
        <end position="24"/>
    </location>
</feature>
<keyword evidence="1" id="KW-0732">Signal</keyword>
<feature type="chain" id="PRO_5042815838" evidence="1">
    <location>
        <begin position="25"/>
        <end position="87"/>
    </location>
</feature>